<comment type="caution">
    <text evidence="2">The sequence shown here is derived from an EMBL/GenBank/DDBJ whole genome shotgun (WGS) entry which is preliminary data.</text>
</comment>
<evidence type="ECO:0000313" key="2">
    <source>
        <dbReference type="EMBL" id="ORY99693.1"/>
    </source>
</evidence>
<sequence>MSNANTNTYIPPPPTQGHNPYPPSPQHQGPAARSPNMPTYAPSGPQSELPSPTTNQINISGPLDLKTSGPQPILPPVRDAHPPPRPSLPSRSASLRRAPSQNAQRQESSAGSVNHTLNSQEVTTASSVNGENQNQNNQQSHQQGNLASDQYQPPSPYSNQTSPQNSPSIRTQPNSPGNDNHPGTSPTSSYFDNKSSTQSDNASLLTVASSSGLQRSNSKINYSSPLLRHQSRSGPPSPSTPHQPLKRQTSILKNGSKDAPYLSNVKSYHSHLETLNQTWEPPGPISVASSSASPPSSGSHHPLAKLGSASNLRALATAAATVTASGTEGPTVTSVPLSPMKSQELSAAGIASPGDGSGLQGAIASTDGAQHAQEPKDKTVHVPTYDSDNYKVPVPPSPVVSPRMGPTQSNTQNTFNFLNSDPTLQRSTSRRRAPPIQVQAGQSPQSALSPQSMTSPISPGRRHPYHRWENVVPSHHTDGSGKDRAHGQGQDHQDDGDYEDEGVNDDTDGDVLSGPEDHTDRRHHRRQKPEGTPFTPTRSAPQPPHLNGAVIPNSREAEIAHIMYIQQQQALFLQEKAMNPPLRNKISNGNLSGGNSDGTKPHRKGSRRKKITVISEPKLVSTTNQIKTVPIVRPVDQSDNEDAGAKSEYTSGGEGIKKKVQKMRKAVRHAANGVFHDDDSDREDAHGSKSDAEKKGGLKQLKALKSKLAKRLNRPGHGGDSRRDQNGELNEQGGEEGSRGPVQFFSEDNLRARYLAQEQQGGNSFAAMGASLRRSNTTRDNASGGASLLKRHDQADGDKQEYEAEEEGKDGQEADAASTQQGADEEAAKKAKLAKFASRTFDKDEMIEVNDGSGESFFVPRWDMDPRADELKSSKSVISVHSTRKLERSTSSSTTTSVKTTKPAASIAERLQSSAEAEETTDITETAESTGTEKPIKASNGAVSEMTPAEAAMLNITVAPLASSDASSAETVTATTTTKEKDPIKADEGVQSGLKNLDEPLPTTAETASQETPQSPTAEDATEIQDVSTTSSSGLASRTSVQSETSSNVSSVGGIVYAQVLTRQSSMRRNFKRTEKDDLNEKSETEVQTSATNTSEEAETSPTPSQKSSHFGLGISLPLAETEVNQKDISEQTVAAPLNTEKELPPLPTNEQAELAIPESGASALMTVRPLSPIRRCASDLERSPFPASVASGLSTRSSAVNDQVDASLDTATQSSQQSSDLGDKKTNGLRSMSSSSLTLPAAPTSPLPSPSMSSNTPSVGPMMPFPAVLARQGSYLTERGSVRSMYADSIYDCYDYDSASELDSQAGLELHPGSRQGSFSSPRIPTLVSEQNEAPVIRLRKPDAAYNGTDLKEEEQHIHYEDIPKAVPYRMSMMTTVPVEPVGVAASLSIPSRPPRHPMRQSRQGSIGTLSVGSSDLTYSDSWASNSFRNTRDDLSGWGDNESLYSRRPSFASTMSQSRVSHLSLRSERTMSVLMDKSHPRILDDADVSSLKRRGSEASATSVRFPREPQDEVSRRQWFSERNCGTWGSIQTSSSDSVSSSASSRSSQFYFNGHSPTPSPTEERAPISSAF</sequence>
<feature type="compositionally biased region" description="Basic residues" evidence="1">
    <location>
        <begin position="658"/>
        <end position="668"/>
    </location>
</feature>
<feature type="compositionally biased region" description="Polar residues" evidence="1">
    <location>
        <begin position="146"/>
        <end position="224"/>
    </location>
</feature>
<feature type="compositionally biased region" description="Polar residues" evidence="1">
    <location>
        <begin position="1004"/>
        <end position="1017"/>
    </location>
</feature>
<feature type="compositionally biased region" description="Low complexity" evidence="1">
    <location>
        <begin position="285"/>
        <end position="301"/>
    </location>
</feature>
<feature type="region of interest" description="Disordered" evidence="1">
    <location>
        <begin position="1"/>
        <end position="305"/>
    </location>
</feature>
<feature type="compositionally biased region" description="Low complexity" evidence="1">
    <location>
        <begin position="1530"/>
        <end position="1548"/>
    </location>
</feature>
<feature type="region of interest" description="Disordered" evidence="1">
    <location>
        <begin position="961"/>
        <end position="1112"/>
    </location>
</feature>
<feature type="region of interest" description="Disordered" evidence="1">
    <location>
        <begin position="348"/>
        <end position="553"/>
    </location>
</feature>
<feature type="compositionally biased region" description="Low complexity" evidence="1">
    <location>
        <begin position="1040"/>
        <end position="1052"/>
    </location>
</feature>
<feature type="region of interest" description="Disordered" evidence="1">
    <location>
        <begin position="1486"/>
        <end position="1572"/>
    </location>
</feature>
<feature type="region of interest" description="Disordered" evidence="1">
    <location>
        <begin position="630"/>
        <end position="832"/>
    </location>
</feature>
<feature type="compositionally biased region" description="Basic and acidic residues" evidence="1">
    <location>
        <begin position="790"/>
        <end position="802"/>
    </location>
</feature>
<feature type="compositionally biased region" description="Polar residues" evidence="1">
    <location>
        <begin position="101"/>
        <end position="128"/>
    </location>
</feature>
<feature type="compositionally biased region" description="Low complexity" evidence="1">
    <location>
        <begin position="1210"/>
        <end position="1221"/>
    </location>
</feature>
<feature type="compositionally biased region" description="Low complexity" evidence="1">
    <location>
        <begin position="1089"/>
        <end position="1105"/>
    </location>
</feature>
<feature type="compositionally biased region" description="Polar residues" evidence="1">
    <location>
        <begin position="44"/>
        <end position="59"/>
    </location>
</feature>
<dbReference type="GeneID" id="33572567"/>
<feature type="compositionally biased region" description="Basic and acidic residues" evidence="1">
    <location>
        <begin position="717"/>
        <end position="726"/>
    </location>
</feature>
<feature type="compositionally biased region" description="Polar residues" evidence="1">
    <location>
        <begin position="406"/>
        <end position="427"/>
    </location>
</feature>
<feature type="compositionally biased region" description="Polar residues" evidence="1">
    <location>
        <begin position="1025"/>
        <end position="1039"/>
    </location>
</feature>
<feature type="compositionally biased region" description="Low complexity" evidence="1">
    <location>
        <begin position="962"/>
        <end position="977"/>
    </location>
</feature>
<gene>
    <name evidence="2" type="ORF">BCR41DRAFT_426402</name>
</gene>
<dbReference type="RefSeq" id="XP_021875957.1">
    <property type="nucleotide sequence ID" value="XM_022030726.1"/>
</dbReference>
<feature type="compositionally biased region" description="Basic and acidic residues" evidence="1">
    <location>
        <begin position="1072"/>
        <end position="1085"/>
    </location>
</feature>
<feature type="compositionally biased region" description="Low complexity" evidence="1">
    <location>
        <begin position="889"/>
        <end position="902"/>
    </location>
</feature>
<accession>A0A1Y2G8J4</accession>
<feature type="compositionally biased region" description="Polar residues" evidence="1">
    <location>
        <begin position="1402"/>
        <end position="1412"/>
    </location>
</feature>
<feature type="compositionally biased region" description="Pro residues" evidence="1">
    <location>
        <begin position="10"/>
        <end position="25"/>
    </location>
</feature>
<reference evidence="2 3" key="1">
    <citation type="submission" date="2016-07" db="EMBL/GenBank/DDBJ databases">
        <title>Pervasive Adenine N6-methylation of Active Genes in Fungi.</title>
        <authorList>
            <consortium name="DOE Joint Genome Institute"/>
            <person name="Mondo S.J."/>
            <person name="Dannebaum R.O."/>
            <person name="Kuo R.C."/>
            <person name="Labutti K."/>
            <person name="Haridas S."/>
            <person name="Kuo A."/>
            <person name="Salamov A."/>
            <person name="Ahrendt S.R."/>
            <person name="Lipzen A."/>
            <person name="Sullivan W."/>
            <person name="Andreopoulos W.B."/>
            <person name="Clum A."/>
            <person name="Lindquist E."/>
            <person name="Daum C."/>
            <person name="Ramamoorthy G.K."/>
            <person name="Gryganskyi A."/>
            <person name="Culley D."/>
            <person name="Magnuson J.K."/>
            <person name="James T.Y."/>
            <person name="O'Malley M.A."/>
            <person name="Stajich J.E."/>
            <person name="Spatafora J.W."/>
            <person name="Visel A."/>
            <person name="Grigoriev I.V."/>
        </authorList>
    </citation>
    <scope>NUCLEOTIDE SEQUENCE [LARGE SCALE GENOMIC DNA]</scope>
    <source>
        <strain evidence="2 3">NRRL 3116</strain>
    </source>
</reference>
<proteinExistence type="predicted"/>
<dbReference type="Proteomes" id="UP000193648">
    <property type="component" value="Unassembled WGS sequence"/>
</dbReference>
<feature type="compositionally biased region" description="Low complexity" evidence="1">
    <location>
        <begin position="129"/>
        <end position="145"/>
    </location>
</feature>
<feature type="compositionally biased region" description="Polar residues" evidence="1">
    <location>
        <begin position="242"/>
        <end position="253"/>
    </location>
</feature>
<feature type="compositionally biased region" description="Acidic residues" evidence="1">
    <location>
        <begin position="496"/>
        <end position="509"/>
    </location>
</feature>
<feature type="compositionally biased region" description="Basic and acidic residues" evidence="1">
    <location>
        <begin position="978"/>
        <end position="988"/>
    </location>
</feature>
<feature type="compositionally biased region" description="Low complexity" evidence="1">
    <location>
        <begin position="88"/>
        <end position="100"/>
    </location>
</feature>
<dbReference type="EMBL" id="MCFF01000066">
    <property type="protein sequence ID" value="ORY99693.1"/>
    <property type="molecule type" value="Genomic_DNA"/>
</dbReference>
<dbReference type="InParanoid" id="A0A1Y2G8J4"/>
<feature type="region of interest" description="Disordered" evidence="1">
    <location>
        <begin position="1210"/>
        <end position="1259"/>
    </location>
</feature>
<feature type="region of interest" description="Disordered" evidence="1">
    <location>
        <begin position="868"/>
        <end position="944"/>
    </location>
</feature>
<feature type="compositionally biased region" description="Basic residues" evidence="1">
    <location>
        <begin position="702"/>
        <end position="714"/>
    </location>
</feature>
<protein>
    <submittedName>
        <fullName evidence="2">Uncharacterized protein</fullName>
    </submittedName>
</protein>
<organism evidence="2 3">
    <name type="scientific">Lobosporangium transversale</name>
    <dbReference type="NCBI Taxonomy" id="64571"/>
    <lineage>
        <taxon>Eukaryota</taxon>
        <taxon>Fungi</taxon>
        <taxon>Fungi incertae sedis</taxon>
        <taxon>Mucoromycota</taxon>
        <taxon>Mortierellomycotina</taxon>
        <taxon>Mortierellomycetes</taxon>
        <taxon>Mortierellales</taxon>
        <taxon>Mortierellaceae</taxon>
        <taxon>Lobosporangium</taxon>
    </lineage>
</organism>
<dbReference type="OrthoDB" id="2436736at2759"/>
<feature type="compositionally biased region" description="Low complexity" evidence="1">
    <location>
        <begin position="1232"/>
        <end position="1243"/>
    </location>
</feature>
<name>A0A1Y2G8J4_9FUNG</name>
<feature type="compositionally biased region" description="Basic and acidic residues" evidence="1">
    <location>
        <begin position="675"/>
        <end position="696"/>
    </location>
</feature>
<feature type="compositionally biased region" description="Polar residues" evidence="1">
    <location>
        <begin position="439"/>
        <end position="457"/>
    </location>
</feature>
<evidence type="ECO:0000313" key="3">
    <source>
        <dbReference type="Proteomes" id="UP000193648"/>
    </source>
</evidence>
<keyword evidence="3" id="KW-1185">Reference proteome</keyword>
<feature type="compositionally biased region" description="Basic and acidic residues" evidence="1">
    <location>
        <begin position="1506"/>
        <end position="1520"/>
    </location>
</feature>
<feature type="region of interest" description="Disordered" evidence="1">
    <location>
        <begin position="1389"/>
        <end position="1412"/>
    </location>
</feature>
<feature type="compositionally biased region" description="Basic and acidic residues" evidence="1">
    <location>
        <begin position="475"/>
        <end position="495"/>
    </location>
</feature>
<feature type="region of interest" description="Disordered" evidence="1">
    <location>
        <begin position="586"/>
        <end position="608"/>
    </location>
</feature>
<evidence type="ECO:0000256" key="1">
    <source>
        <dbReference type="SAM" id="MobiDB-lite"/>
    </source>
</evidence>